<proteinExistence type="predicted"/>
<dbReference type="HOGENOM" id="CLU_3068330_0_0_1"/>
<evidence type="ECO:0000313" key="1">
    <source>
        <dbReference type="EMBL" id="EPQ62135.1"/>
    </source>
</evidence>
<accession>A0A061HBS1</accession>
<evidence type="ECO:0000313" key="2">
    <source>
        <dbReference type="EMBL" id="SUZ13176.1"/>
    </source>
</evidence>
<name>A0A061HBS1_BLUGR</name>
<reference evidence="1" key="2">
    <citation type="submission" date="2013-01" db="EMBL/GenBank/DDBJ databases">
        <title>The wheat powdery mildew genome reveals unique evolution of an obligate biotroph.</title>
        <authorList>
            <person name="Oberhaensli S."/>
            <person name="Wicker T."/>
            <person name="Keller B."/>
        </authorList>
    </citation>
    <scope>NUCLEOTIDE SEQUENCE</scope>
    <source>
        <strain evidence="1">96224</strain>
    </source>
</reference>
<dbReference type="AlphaFoldDB" id="A0A061HBS1"/>
<protein>
    <submittedName>
        <fullName evidence="2">Bgt-1405-2</fullName>
    </submittedName>
</protein>
<organism evidence="2">
    <name type="scientific">Blumeria graminis f. sp. tritici 96224</name>
    <dbReference type="NCBI Taxonomy" id="1268274"/>
    <lineage>
        <taxon>Eukaryota</taxon>
        <taxon>Fungi</taxon>
        <taxon>Dikarya</taxon>
        <taxon>Ascomycota</taxon>
        <taxon>Pezizomycotina</taxon>
        <taxon>Leotiomycetes</taxon>
        <taxon>Erysiphales</taxon>
        <taxon>Erysiphaceae</taxon>
        <taxon>Blumeria</taxon>
    </lineage>
</organism>
<gene>
    <name evidence="1" type="ORF">BGT96224_1405B</name>
    <name evidence="2" type="ORF">BGT96224V2_LOCUS6335</name>
</gene>
<dbReference type="EMBL" id="KE375190">
    <property type="protein sequence ID" value="EPQ62135.1"/>
    <property type="molecule type" value="Genomic_DNA"/>
</dbReference>
<sequence length="53" mass="6123">MTRMNLFCRAGGSIIRQRKAQFWCLHFMIKLIMKIVPCSTKITKVSGVYSSQN</sequence>
<evidence type="ECO:0000313" key="3">
    <source>
        <dbReference type="Proteomes" id="UP000053110"/>
    </source>
</evidence>
<dbReference type="EMBL" id="UIGY01000221">
    <property type="protein sequence ID" value="SUZ13176.1"/>
    <property type="molecule type" value="Genomic_DNA"/>
</dbReference>
<reference evidence="3" key="1">
    <citation type="journal article" date="2013" name="Nat. Genet.">
        <title>The wheat powdery mildew genome shows the unique evolution of an obligate biotroph.</title>
        <authorList>
            <person name="Wicker T."/>
            <person name="Oberhaensli S."/>
            <person name="Parlange F."/>
            <person name="Buchmann J.P."/>
            <person name="Shatalina M."/>
            <person name="Roffler S."/>
            <person name="Ben-David R."/>
            <person name="Dolezel J."/>
            <person name="Simkova H."/>
            <person name="Schulze-Lefert P."/>
            <person name="Spanu P.D."/>
            <person name="Bruggmann R."/>
            <person name="Amselem J."/>
            <person name="Quesneville H."/>
            <person name="Ver Loren van Themaat E."/>
            <person name="Paape T."/>
            <person name="Shimizu K.K."/>
            <person name="Keller B."/>
        </authorList>
    </citation>
    <scope>NUCLEOTIDE SEQUENCE [LARGE SCALE GENOMIC DNA]</scope>
    <source>
        <strain evidence="3">96224</strain>
    </source>
</reference>
<dbReference type="Proteomes" id="UP000053110">
    <property type="component" value="Unassembled WGS sequence"/>
</dbReference>
<reference evidence="2" key="3">
    <citation type="submission" date="2018-07" db="EMBL/GenBank/DDBJ databases">
        <authorList>
            <person name="Quirk P.G."/>
            <person name="Krulwich T.A."/>
        </authorList>
    </citation>
    <scope>NUCLEOTIDE SEQUENCE</scope>
    <source>
        <strain evidence="2">96224</strain>
    </source>
</reference>